<name>A0ABN2SW71_9ACTN</name>
<dbReference type="Proteomes" id="UP001499854">
    <property type="component" value="Unassembled WGS sequence"/>
</dbReference>
<evidence type="ECO:0000313" key="1">
    <source>
        <dbReference type="EMBL" id="GAA1993660.1"/>
    </source>
</evidence>
<gene>
    <name evidence="1" type="ORF">GCM10009838_67230</name>
</gene>
<organism evidence="1 2">
    <name type="scientific">Catenulispora subtropica</name>
    <dbReference type="NCBI Taxonomy" id="450798"/>
    <lineage>
        <taxon>Bacteria</taxon>
        <taxon>Bacillati</taxon>
        <taxon>Actinomycetota</taxon>
        <taxon>Actinomycetes</taxon>
        <taxon>Catenulisporales</taxon>
        <taxon>Catenulisporaceae</taxon>
        <taxon>Catenulispora</taxon>
    </lineage>
</organism>
<comment type="caution">
    <text evidence="1">The sequence shown here is derived from an EMBL/GenBank/DDBJ whole genome shotgun (WGS) entry which is preliminary data.</text>
</comment>
<sequence length="63" mass="7427">MNATIARERQDNERGPADIYCTWGGWPWRAECRLCTMSSPGQRTRDEAREWAESHHHAFHEID</sequence>
<dbReference type="EMBL" id="BAAAQM010000050">
    <property type="protein sequence ID" value="GAA1993660.1"/>
    <property type="molecule type" value="Genomic_DNA"/>
</dbReference>
<protein>
    <recommendedName>
        <fullName evidence="3">DUF2188 domain-containing protein</fullName>
    </recommendedName>
</protein>
<accession>A0ABN2SW71</accession>
<dbReference type="RefSeq" id="WP_344661200.1">
    <property type="nucleotide sequence ID" value="NZ_BAAAQM010000050.1"/>
</dbReference>
<evidence type="ECO:0000313" key="2">
    <source>
        <dbReference type="Proteomes" id="UP001499854"/>
    </source>
</evidence>
<proteinExistence type="predicted"/>
<keyword evidence="2" id="KW-1185">Reference proteome</keyword>
<evidence type="ECO:0008006" key="3">
    <source>
        <dbReference type="Google" id="ProtNLM"/>
    </source>
</evidence>
<reference evidence="1 2" key="1">
    <citation type="journal article" date="2019" name="Int. J. Syst. Evol. Microbiol.">
        <title>The Global Catalogue of Microorganisms (GCM) 10K type strain sequencing project: providing services to taxonomists for standard genome sequencing and annotation.</title>
        <authorList>
            <consortium name="The Broad Institute Genomics Platform"/>
            <consortium name="The Broad Institute Genome Sequencing Center for Infectious Disease"/>
            <person name="Wu L."/>
            <person name="Ma J."/>
        </authorList>
    </citation>
    <scope>NUCLEOTIDE SEQUENCE [LARGE SCALE GENOMIC DNA]</scope>
    <source>
        <strain evidence="1 2">JCM 16013</strain>
    </source>
</reference>